<evidence type="ECO:0000313" key="2">
    <source>
        <dbReference type="Proteomes" id="UP000054270"/>
    </source>
</evidence>
<protein>
    <submittedName>
        <fullName evidence="1">Uncharacterized protein</fullName>
    </submittedName>
</protein>
<gene>
    <name evidence="1" type="ORF">HYPSUDRAFT_34740</name>
</gene>
<evidence type="ECO:0000313" key="1">
    <source>
        <dbReference type="EMBL" id="KJA27623.1"/>
    </source>
</evidence>
<sequence>MVVQMVGYRFKTDQMIRLAKGVTGGDVTNIEDAWGYLMMPFDDHPERYVLHLVSADPVAPHFEEVNVIFVIFANYKSRPMKFATCRALPRFAQAAEYLRTHGITEVDELKLMRLYV</sequence>
<organism evidence="1 2">
    <name type="scientific">Hypholoma sublateritium (strain FD-334 SS-4)</name>
    <dbReference type="NCBI Taxonomy" id="945553"/>
    <lineage>
        <taxon>Eukaryota</taxon>
        <taxon>Fungi</taxon>
        <taxon>Dikarya</taxon>
        <taxon>Basidiomycota</taxon>
        <taxon>Agaricomycotina</taxon>
        <taxon>Agaricomycetes</taxon>
        <taxon>Agaricomycetidae</taxon>
        <taxon>Agaricales</taxon>
        <taxon>Agaricineae</taxon>
        <taxon>Strophariaceae</taxon>
        <taxon>Hypholoma</taxon>
    </lineage>
</organism>
<accession>A0A0D2MUF1</accession>
<keyword evidence="2" id="KW-1185">Reference proteome</keyword>
<name>A0A0D2MUF1_HYPSF</name>
<reference evidence="2" key="1">
    <citation type="submission" date="2014-04" db="EMBL/GenBank/DDBJ databases">
        <title>Evolutionary Origins and Diversification of the Mycorrhizal Mutualists.</title>
        <authorList>
            <consortium name="DOE Joint Genome Institute"/>
            <consortium name="Mycorrhizal Genomics Consortium"/>
            <person name="Kohler A."/>
            <person name="Kuo A."/>
            <person name="Nagy L.G."/>
            <person name="Floudas D."/>
            <person name="Copeland A."/>
            <person name="Barry K.W."/>
            <person name="Cichocki N."/>
            <person name="Veneault-Fourrey C."/>
            <person name="LaButti K."/>
            <person name="Lindquist E.A."/>
            <person name="Lipzen A."/>
            <person name="Lundell T."/>
            <person name="Morin E."/>
            <person name="Murat C."/>
            <person name="Riley R."/>
            <person name="Ohm R."/>
            <person name="Sun H."/>
            <person name="Tunlid A."/>
            <person name="Henrissat B."/>
            <person name="Grigoriev I.V."/>
            <person name="Hibbett D.S."/>
            <person name="Martin F."/>
        </authorList>
    </citation>
    <scope>NUCLEOTIDE SEQUENCE [LARGE SCALE GENOMIC DNA]</scope>
    <source>
        <strain evidence="2">FD-334 SS-4</strain>
    </source>
</reference>
<dbReference type="AlphaFoldDB" id="A0A0D2MUF1"/>
<dbReference type="Proteomes" id="UP000054270">
    <property type="component" value="Unassembled WGS sequence"/>
</dbReference>
<dbReference type="EMBL" id="KN817523">
    <property type="protein sequence ID" value="KJA27623.1"/>
    <property type="molecule type" value="Genomic_DNA"/>
</dbReference>
<proteinExistence type="predicted"/>